<sequence>AAPMEGVGVIWHGDDLGYKTGTILSPALLRKWIFPWFEKYARIAHDNKKPIWYHACGNKAEVMEDFIEDIQFDALHSFEDSNCPVTGYKSKYGDRIALMGGADVDKLTRLNEEDLRKYIRNILDICMPGGRYALGSGNSVCNFIPVEN</sequence>
<feature type="non-terminal residue" evidence="2">
    <location>
        <position position="148"/>
    </location>
</feature>
<dbReference type="InterPro" id="IPR000257">
    <property type="entry name" value="Uroporphyrinogen_deCOase"/>
</dbReference>
<dbReference type="SUPFAM" id="SSF51726">
    <property type="entry name" value="UROD/MetE-like"/>
    <property type="match status" value="1"/>
</dbReference>
<dbReference type="AlphaFoldDB" id="X0ZMU4"/>
<dbReference type="Pfam" id="PF01208">
    <property type="entry name" value="URO-D"/>
    <property type="match status" value="1"/>
</dbReference>
<comment type="caution">
    <text evidence="2">The sequence shown here is derived from an EMBL/GenBank/DDBJ whole genome shotgun (WGS) entry which is preliminary data.</text>
</comment>
<evidence type="ECO:0000313" key="2">
    <source>
        <dbReference type="EMBL" id="GAG49491.1"/>
    </source>
</evidence>
<dbReference type="Gene3D" id="3.20.20.210">
    <property type="match status" value="1"/>
</dbReference>
<name>X0ZMU4_9ZZZZ</name>
<organism evidence="2">
    <name type="scientific">marine sediment metagenome</name>
    <dbReference type="NCBI Taxonomy" id="412755"/>
    <lineage>
        <taxon>unclassified sequences</taxon>
        <taxon>metagenomes</taxon>
        <taxon>ecological metagenomes</taxon>
    </lineage>
</organism>
<dbReference type="InterPro" id="IPR038071">
    <property type="entry name" value="UROD/MetE-like_sf"/>
</dbReference>
<reference evidence="2" key="1">
    <citation type="journal article" date="2014" name="Front. Microbiol.">
        <title>High frequency of phylogenetically diverse reductive dehalogenase-homologous genes in deep subseafloor sedimentary metagenomes.</title>
        <authorList>
            <person name="Kawai M."/>
            <person name="Futagami T."/>
            <person name="Toyoda A."/>
            <person name="Takaki Y."/>
            <person name="Nishi S."/>
            <person name="Hori S."/>
            <person name="Arai W."/>
            <person name="Tsubouchi T."/>
            <person name="Morono Y."/>
            <person name="Uchiyama I."/>
            <person name="Ito T."/>
            <person name="Fujiyama A."/>
            <person name="Inagaki F."/>
            <person name="Takami H."/>
        </authorList>
    </citation>
    <scope>NUCLEOTIDE SEQUENCE</scope>
    <source>
        <strain evidence="2">Expedition CK06-06</strain>
    </source>
</reference>
<evidence type="ECO:0000259" key="1">
    <source>
        <dbReference type="Pfam" id="PF01208"/>
    </source>
</evidence>
<feature type="non-terminal residue" evidence="2">
    <location>
        <position position="1"/>
    </location>
</feature>
<dbReference type="EMBL" id="BARS01057209">
    <property type="protein sequence ID" value="GAG49491.1"/>
    <property type="molecule type" value="Genomic_DNA"/>
</dbReference>
<feature type="domain" description="Uroporphyrinogen decarboxylase (URO-D)" evidence="1">
    <location>
        <begin position="14"/>
        <end position="148"/>
    </location>
</feature>
<dbReference type="GO" id="GO:0006779">
    <property type="term" value="P:porphyrin-containing compound biosynthetic process"/>
    <property type="evidence" value="ECO:0007669"/>
    <property type="project" value="InterPro"/>
</dbReference>
<proteinExistence type="predicted"/>
<accession>X0ZMU4</accession>
<dbReference type="GO" id="GO:0004853">
    <property type="term" value="F:uroporphyrinogen decarboxylase activity"/>
    <property type="evidence" value="ECO:0007669"/>
    <property type="project" value="InterPro"/>
</dbReference>
<gene>
    <name evidence="2" type="ORF">S01H1_83970</name>
</gene>
<protein>
    <recommendedName>
        <fullName evidence="1">Uroporphyrinogen decarboxylase (URO-D) domain-containing protein</fullName>
    </recommendedName>
</protein>